<dbReference type="Proteomes" id="UP000440578">
    <property type="component" value="Unassembled WGS sequence"/>
</dbReference>
<dbReference type="GO" id="GO:0005737">
    <property type="term" value="C:cytoplasm"/>
    <property type="evidence" value="ECO:0007669"/>
    <property type="project" value="TreeGrafter"/>
</dbReference>
<dbReference type="OrthoDB" id="528704at2759"/>
<organism evidence="1 2">
    <name type="scientific">Amphibalanus amphitrite</name>
    <name type="common">Striped barnacle</name>
    <name type="synonym">Balanus amphitrite</name>
    <dbReference type="NCBI Taxonomy" id="1232801"/>
    <lineage>
        <taxon>Eukaryota</taxon>
        <taxon>Metazoa</taxon>
        <taxon>Ecdysozoa</taxon>
        <taxon>Arthropoda</taxon>
        <taxon>Crustacea</taxon>
        <taxon>Multicrustacea</taxon>
        <taxon>Cirripedia</taxon>
        <taxon>Thoracica</taxon>
        <taxon>Thoracicalcarea</taxon>
        <taxon>Balanomorpha</taxon>
        <taxon>Balanoidea</taxon>
        <taxon>Balanidae</taxon>
        <taxon>Amphibalaninae</taxon>
        <taxon>Amphibalanus</taxon>
    </lineage>
</organism>
<dbReference type="Pfam" id="PF00118">
    <property type="entry name" value="Cpn60_TCP1"/>
    <property type="match status" value="1"/>
</dbReference>
<dbReference type="GO" id="GO:0005524">
    <property type="term" value="F:ATP binding"/>
    <property type="evidence" value="ECO:0007669"/>
    <property type="project" value="InterPro"/>
</dbReference>
<dbReference type="InterPro" id="IPR027410">
    <property type="entry name" value="TCP-1-like_intermed_sf"/>
</dbReference>
<dbReference type="InterPro" id="IPR027413">
    <property type="entry name" value="GROEL-like_equatorial_sf"/>
</dbReference>
<accession>A0A6A4VP81</accession>
<dbReference type="Gene3D" id="1.10.560.10">
    <property type="entry name" value="GroEL-like equatorial domain"/>
    <property type="match status" value="1"/>
</dbReference>
<dbReference type="InterPro" id="IPR028790">
    <property type="entry name" value="MKKS"/>
</dbReference>
<dbReference type="GO" id="GO:1902636">
    <property type="term" value="C:kinociliary basal body"/>
    <property type="evidence" value="ECO:0007669"/>
    <property type="project" value="TreeGrafter"/>
</dbReference>
<dbReference type="GO" id="GO:0051082">
    <property type="term" value="F:unfolded protein binding"/>
    <property type="evidence" value="ECO:0007669"/>
    <property type="project" value="InterPro"/>
</dbReference>
<keyword evidence="2" id="KW-1185">Reference proteome</keyword>
<dbReference type="EMBL" id="VIIS01001841">
    <property type="protein sequence ID" value="KAF0292057.1"/>
    <property type="molecule type" value="Genomic_DNA"/>
</dbReference>
<name>A0A6A4VP81_AMPAM</name>
<dbReference type="GO" id="GO:0060271">
    <property type="term" value="P:cilium assembly"/>
    <property type="evidence" value="ECO:0007669"/>
    <property type="project" value="InterPro"/>
</dbReference>
<dbReference type="InterPro" id="IPR027409">
    <property type="entry name" value="GroEL-like_apical_dom_sf"/>
</dbReference>
<sequence>MSGVTRERVAPRPVSCVSLNDVEVVAGFSSLESLLRRGLGGGGGSAVSSETGLLTVAASSERLLAALPAPRPPLALLTAAVRHQTDVWKDGGLATGALLAGLLARLLRVSGPRHRVRAALREVAAECRRLAAAQQLRLQLEVPQLLAVVDTVLRSKCLLALTAAERRHLSLQLLRAFLLVVPAEPVGDRAALGHVHVQLVPSGELLDSAPVPALLVPEPALDDYPPGPGRGRRRCLLFTPHLGEHGEEALDGMEVSLSAEMSTRPLSSERWQAALMRLPLRSGDVVACQRTVPLSLRRALAGRGVTVLERLGSRGASLLTRLSGARPLAGVSLLSEVAAELSTEDGGPTELVGRLDAVAVRTLGGRPYAELRRADSPVVTLLVHCAHPEPLRDELERQLESALFALCCLLGEPTVVPGGGCLEVVLLGQLAQLVSIHIVH</sequence>
<dbReference type="Gene3D" id="3.50.7.10">
    <property type="entry name" value="GroEL"/>
    <property type="match status" value="1"/>
</dbReference>
<dbReference type="PANTHER" id="PTHR46787:SF1">
    <property type="entry name" value="MOLECULAR CHAPERONE MKKS"/>
    <property type="match status" value="1"/>
</dbReference>
<dbReference type="PANTHER" id="PTHR46787">
    <property type="entry name" value="SYNDROMES PUTATIVE CHAPERONIN-RELATED"/>
    <property type="match status" value="1"/>
</dbReference>
<comment type="caution">
    <text evidence="1">The sequence shown here is derived from an EMBL/GenBank/DDBJ whole genome shotgun (WGS) entry which is preliminary data.</text>
</comment>
<gene>
    <name evidence="1" type="primary">Mkks_1</name>
    <name evidence="1" type="ORF">FJT64_009898</name>
</gene>
<proteinExistence type="predicted"/>
<dbReference type="GO" id="GO:0006457">
    <property type="term" value="P:protein folding"/>
    <property type="evidence" value="ECO:0007669"/>
    <property type="project" value="InterPro"/>
</dbReference>
<dbReference type="GO" id="GO:0005634">
    <property type="term" value="C:nucleus"/>
    <property type="evidence" value="ECO:0007669"/>
    <property type="project" value="TreeGrafter"/>
</dbReference>
<dbReference type="AlphaFoldDB" id="A0A6A4VP81"/>
<dbReference type="GO" id="GO:0051131">
    <property type="term" value="P:chaperone-mediated protein complex assembly"/>
    <property type="evidence" value="ECO:0007669"/>
    <property type="project" value="TreeGrafter"/>
</dbReference>
<reference evidence="1 2" key="1">
    <citation type="submission" date="2019-07" db="EMBL/GenBank/DDBJ databases">
        <title>Draft genome assembly of a fouling barnacle, Amphibalanus amphitrite (Darwin, 1854): The first reference genome for Thecostraca.</title>
        <authorList>
            <person name="Kim W."/>
        </authorList>
    </citation>
    <scope>NUCLEOTIDE SEQUENCE [LARGE SCALE GENOMIC DNA]</scope>
    <source>
        <strain evidence="1">SNU_AA5</strain>
        <tissue evidence="1">Soma without cirri and trophi</tissue>
    </source>
</reference>
<dbReference type="GO" id="GO:0032502">
    <property type="term" value="P:developmental process"/>
    <property type="evidence" value="ECO:0007669"/>
    <property type="project" value="TreeGrafter"/>
</dbReference>
<dbReference type="EMBL" id="VIIS01001841">
    <property type="protein sequence ID" value="KAF0292058.1"/>
    <property type="molecule type" value="Genomic_DNA"/>
</dbReference>
<evidence type="ECO:0000313" key="1">
    <source>
        <dbReference type="EMBL" id="KAF0292058.1"/>
    </source>
</evidence>
<dbReference type="InterPro" id="IPR002423">
    <property type="entry name" value="Cpn60/GroEL/TCP-1"/>
</dbReference>
<dbReference type="Gene3D" id="3.30.260.10">
    <property type="entry name" value="TCP-1-like chaperonin intermediate domain"/>
    <property type="match status" value="1"/>
</dbReference>
<evidence type="ECO:0000313" key="2">
    <source>
        <dbReference type="Proteomes" id="UP000440578"/>
    </source>
</evidence>
<protein>
    <submittedName>
        <fullName evidence="1">McKusick-Kaufman/Bardet-Biedl syndromes putative chaperonin</fullName>
    </submittedName>
</protein>